<evidence type="ECO:0000256" key="2">
    <source>
        <dbReference type="SAM" id="SignalP"/>
    </source>
</evidence>
<dbReference type="AlphaFoldDB" id="K3XBS4"/>
<dbReference type="EMBL" id="GL376587">
    <property type="status" value="NOT_ANNOTATED_CDS"/>
    <property type="molecule type" value="Genomic_DNA"/>
</dbReference>
<dbReference type="PANTHER" id="PTHR36234:SF5">
    <property type="entry name" value="LYSYL ENDOPEPTIDASE"/>
    <property type="match status" value="1"/>
</dbReference>
<feature type="signal peptide" evidence="2">
    <location>
        <begin position="1"/>
        <end position="24"/>
    </location>
</feature>
<sequence>MGVRIRALLLGGVALAVSAASSSGLTGQIVGNSVRITNATLTTCEPHTWRFSQPDAPFVSVHFSKFRVSDSDIVTIATLDNATSKRVEVPAGTTSFSSDRIPGPTAVVTFTPVGCLAQEDAKLPSDFGLQISAFEYTLAESYSSVGEDREICGTGDQNKAAVCFKHATNVSSQVYANARAIARLLISSGSDGPQVACTGFLLGSNGHLVTNHHCIKDADQANRTNFEFMVESPTCDTTSCRQLGDCAQYGKVESYGAEFLYANEKYDYAVVKLRKKPCVVNGKYGFLKLRKAKPVEGEPIYI</sequence>
<keyword evidence="4" id="KW-1185">Reference proteome</keyword>
<dbReference type="EnsemblProtists" id="PYU1_T014673">
    <property type="protein sequence ID" value="PYU1_T014673"/>
    <property type="gene ID" value="PYU1_G014642"/>
</dbReference>
<name>K3XBS4_GLOUD</name>
<dbReference type="Pfam" id="PF13365">
    <property type="entry name" value="Trypsin_2"/>
    <property type="match status" value="1"/>
</dbReference>
<dbReference type="eggNOG" id="ENOG502RYW4">
    <property type="taxonomic scope" value="Eukaryota"/>
</dbReference>
<dbReference type="PANTHER" id="PTHR36234">
    <property type="entry name" value="LYSYL ENDOPEPTIDASE"/>
    <property type="match status" value="1"/>
</dbReference>
<dbReference type="VEuPathDB" id="FungiDB:PYU1_G014642"/>
<reference evidence="4" key="2">
    <citation type="submission" date="2010-04" db="EMBL/GenBank/DDBJ databases">
        <authorList>
            <person name="Buell R."/>
            <person name="Hamilton J."/>
            <person name="Hostetler J."/>
        </authorList>
    </citation>
    <scope>NUCLEOTIDE SEQUENCE [LARGE SCALE GENOMIC DNA]</scope>
    <source>
        <strain evidence="4">DAOM:BR144</strain>
    </source>
</reference>
<dbReference type="InParanoid" id="K3XBS4"/>
<proteinExistence type="predicted"/>
<reference evidence="3" key="3">
    <citation type="submission" date="2015-02" db="UniProtKB">
        <authorList>
            <consortium name="EnsemblProtists"/>
        </authorList>
    </citation>
    <scope>IDENTIFICATION</scope>
    <source>
        <strain evidence="3">DAOM BR144</strain>
    </source>
</reference>
<dbReference type="InterPro" id="IPR009003">
    <property type="entry name" value="Peptidase_S1_PA"/>
</dbReference>
<evidence type="ECO:0008006" key="5">
    <source>
        <dbReference type="Google" id="ProtNLM"/>
    </source>
</evidence>
<keyword evidence="1" id="KW-0843">Virulence</keyword>
<dbReference type="Gene3D" id="2.40.10.10">
    <property type="entry name" value="Trypsin-like serine proteases"/>
    <property type="match status" value="1"/>
</dbReference>
<evidence type="ECO:0000313" key="4">
    <source>
        <dbReference type="Proteomes" id="UP000019132"/>
    </source>
</evidence>
<dbReference type="Proteomes" id="UP000019132">
    <property type="component" value="Unassembled WGS sequence"/>
</dbReference>
<keyword evidence="2" id="KW-0732">Signal</keyword>
<evidence type="ECO:0000313" key="3">
    <source>
        <dbReference type="EnsemblProtists" id="PYU1_T014673"/>
    </source>
</evidence>
<evidence type="ECO:0000256" key="1">
    <source>
        <dbReference type="ARBA" id="ARBA00023026"/>
    </source>
</evidence>
<dbReference type="InterPro" id="IPR043504">
    <property type="entry name" value="Peptidase_S1_PA_chymotrypsin"/>
</dbReference>
<accession>K3XBS4</accession>
<protein>
    <recommendedName>
        <fullName evidence="5">Serine protease</fullName>
    </recommendedName>
</protein>
<reference evidence="4" key="1">
    <citation type="journal article" date="2010" name="Genome Biol.">
        <title>Genome sequence of the necrotrophic plant pathogen Pythium ultimum reveals original pathogenicity mechanisms and effector repertoire.</title>
        <authorList>
            <person name="Levesque C.A."/>
            <person name="Brouwer H."/>
            <person name="Cano L."/>
            <person name="Hamilton J.P."/>
            <person name="Holt C."/>
            <person name="Huitema E."/>
            <person name="Raffaele S."/>
            <person name="Robideau G.P."/>
            <person name="Thines M."/>
            <person name="Win J."/>
            <person name="Zerillo M.M."/>
            <person name="Beakes G.W."/>
            <person name="Boore J.L."/>
            <person name="Busam D."/>
            <person name="Dumas B."/>
            <person name="Ferriera S."/>
            <person name="Fuerstenberg S.I."/>
            <person name="Gachon C.M."/>
            <person name="Gaulin E."/>
            <person name="Govers F."/>
            <person name="Grenville-Briggs L."/>
            <person name="Horner N."/>
            <person name="Hostetler J."/>
            <person name="Jiang R.H."/>
            <person name="Johnson J."/>
            <person name="Krajaejun T."/>
            <person name="Lin H."/>
            <person name="Meijer H.J."/>
            <person name="Moore B."/>
            <person name="Morris P."/>
            <person name="Phuntmart V."/>
            <person name="Puiu D."/>
            <person name="Shetty J."/>
            <person name="Stajich J.E."/>
            <person name="Tripathy S."/>
            <person name="Wawra S."/>
            <person name="van West P."/>
            <person name="Whitty B.R."/>
            <person name="Coutinho P.M."/>
            <person name="Henrissat B."/>
            <person name="Martin F."/>
            <person name="Thomas P.D."/>
            <person name="Tyler B.M."/>
            <person name="De Vries R.P."/>
            <person name="Kamoun S."/>
            <person name="Yandell M."/>
            <person name="Tisserat N."/>
            <person name="Buell C.R."/>
        </authorList>
    </citation>
    <scope>NUCLEOTIDE SEQUENCE</scope>
    <source>
        <strain evidence="4">DAOM:BR144</strain>
    </source>
</reference>
<feature type="chain" id="PRO_5003868795" description="Serine protease" evidence="2">
    <location>
        <begin position="25"/>
        <end position="302"/>
    </location>
</feature>
<dbReference type="SUPFAM" id="SSF50494">
    <property type="entry name" value="Trypsin-like serine proteases"/>
    <property type="match status" value="1"/>
</dbReference>
<organism evidence="3 4">
    <name type="scientific">Globisporangium ultimum (strain ATCC 200006 / CBS 805.95 / DAOM BR144)</name>
    <name type="common">Pythium ultimum</name>
    <dbReference type="NCBI Taxonomy" id="431595"/>
    <lineage>
        <taxon>Eukaryota</taxon>
        <taxon>Sar</taxon>
        <taxon>Stramenopiles</taxon>
        <taxon>Oomycota</taxon>
        <taxon>Peronosporomycetes</taxon>
        <taxon>Pythiales</taxon>
        <taxon>Pythiaceae</taxon>
        <taxon>Globisporangium</taxon>
    </lineage>
</organism>
<dbReference type="HOGENOM" id="CLU_036779_2_0_1"/>